<gene>
    <name evidence="1" type="primary">RvY_13471-1</name>
    <name evidence="1" type="synonym">RvY_13471.1</name>
    <name evidence="1" type="ORF">RvY_13471</name>
</gene>
<keyword evidence="2" id="KW-1185">Reference proteome</keyword>
<proteinExistence type="predicted"/>
<accession>A0A1D1VQ57</accession>
<organism evidence="1 2">
    <name type="scientific">Ramazzottius varieornatus</name>
    <name type="common">Water bear</name>
    <name type="synonym">Tardigrade</name>
    <dbReference type="NCBI Taxonomy" id="947166"/>
    <lineage>
        <taxon>Eukaryota</taxon>
        <taxon>Metazoa</taxon>
        <taxon>Ecdysozoa</taxon>
        <taxon>Tardigrada</taxon>
        <taxon>Eutardigrada</taxon>
        <taxon>Parachela</taxon>
        <taxon>Hypsibioidea</taxon>
        <taxon>Ramazzottiidae</taxon>
        <taxon>Ramazzottius</taxon>
    </lineage>
</organism>
<dbReference type="OrthoDB" id="10494593at2759"/>
<dbReference type="Proteomes" id="UP000186922">
    <property type="component" value="Unassembled WGS sequence"/>
</dbReference>
<sequence length="550" mass="62970">MEENPLIYATGTLRQPSFTDIPIRQSSRTTLAILAPFYSAVRDTALEVLRHVTLSTISHHYQHLHFDDQEDHQQDVMVLTRRFFSPDVSPQQICSKLGRANTRGIILLVRHSSWFSMCDQIDMSLSRLWNSITKAPSLPLCILVHGDHKAKVFYRGKSVDQSKKNLLQAALGKYLIEHTAVPAIMFAAHLVQIRQCFTDFLLKDKARSLLKWILAEMDRTPINYKTRWGYQNLTRLPQNELSRAPTVSDDVRIRKVISRKSLAKKFISRRSHSEPRLTPVPTSRGYSSKIIISVARQSVLTSLDICALEALLHKISARLFYPVSNEEDDSDIHDIIISTDRHDLTQRASYILSIFRRLKSYQEGTYSVLEEQLQSLNPLVHDLDPHHMHSFSSHITWASQPWSRTVTHISMKFEVGKLHRQQIFHLPIALTYEELRVLRAFYLDYYAAQCPSIGKHNGNRKRAYSVGPSGYRHRWTGSAVKSLPLRDKEAFLFGLIGPANPADWRTSRSEAAVTGTCGRQQVAWKTGDGRVILVPKACLHPRRKRSPTKR</sequence>
<reference evidence="1 2" key="1">
    <citation type="journal article" date="2016" name="Nat. Commun.">
        <title>Extremotolerant tardigrade genome and improved radiotolerance of human cultured cells by tardigrade-unique protein.</title>
        <authorList>
            <person name="Hashimoto T."/>
            <person name="Horikawa D.D."/>
            <person name="Saito Y."/>
            <person name="Kuwahara H."/>
            <person name="Kozuka-Hata H."/>
            <person name="Shin-I T."/>
            <person name="Minakuchi Y."/>
            <person name="Ohishi K."/>
            <person name="Motoyama A."/>
            <person name="Aizu T."/>
            <person name="Enomoto A."/>
            <person name="Kondo K."/>
            <person name="Tanaka S."/>
            <person name="Hara Y."/>
            <person name="Koshikawa S."/>
            <person name="Sagara H."/>
            <person name="Miura T."/>
            <person name="Yokobori S."/>
            <person name="Miyagawa K."/>
            <person name="Suzuki Y."/>
            <person name="Kubo T."/>
            <person name="Oyama M."/>
            <person name="Kohara Y."/>
            <person name="Fujiyama A."/>
            <person name="Arakawa K."/>
            <person name="Katayama T."/>
            <person name="Toyoda A."/>
            <person name="Kunieda T."/>
        </authorList>
    </citation>
    <scope>NUCLEOTIDE SEQUENCE [LARGE SCALE GENOMIC DNA]</scope>
    <source>
        <strain evidence="1 2">YOKOZUNA-1</strain>
    </source>
</reference>
<name>A0A1D1VQ57_RAMVA</name>
<evidence type="ECO:0000313" key="2">
    <source>
        <dbReference type="Proteomes" id="UP000186922"/>
    </source>
</evidence>
<comment type="caution">
    <text evidence="1">The sequence shown here is derived from an EMBL/GenBank/DDBJ whole genome shotgun (WGS) entry which is preliminary data.</text>
</comment>
<evidence type="ECO:0000313" key="1">
    <source>
        <dbReference type="EMBL" id="GAV02976.1"/>
    </source>
</evidence>
<dbReference type="EMBL" id="BDGG01000009">
    <property type="protein sequence ID" value="GAV02976.1"/>
    <property type="molecule type" value="Genomic_DNA"/>
</dbReference>
<protein>
    <submittedName>
        <fullName evidence="1">Uncharacterized protein</fullName>
    </submittedName>
</protein>
<dbReference type="AlphaFoldDB" id="A0A1D1VQ57"/>